<protein>
    <submittedName>
        <fullName evidence="1">Superoxide dismutase, Ni</fullName>
    </submittedName>
</protein>
<accession>A0A1G2PN15</accession>
<reference evidence="1 2" key="1">
    <citation type="journal article" date="2016" name="Nat. Commun.">
        <title>Thousands of microbial genomes shed light on interconnected biogeochemical processes in an aquifer system.</title>
        <authorList>
            <person name="Anantharaman K."/>
            <person name="Brown C.T."/>
            <person name="Hug L.A."/>
            <person name="Sharon I."/>
            <person name="Castelle C.J."/>
            <person name="Probst A.J."/>
            <person name="Thomas B.C."/>
            <person name="Singh A."/>
            <person name="Wilkins M.J."/>
            <person name="Karaoz U."/>
            <person name="Brodie E.L."/>
            <person name="Williams K.H."/>
            <person name="Hubbard S.S."/>
            <person name="Banfield J.F."/>
        </authorList>
    </citation>
    <scope>NUCLEOTIDE SEQUENCE [LARGE SCALE GENOMIC DNA]</scope>
    <source>
        <strain evidence="2">RIFCSPHIGHO2_01_FULL_58_15</strain>
    </source>
</reference>
<evidence type="ECO:0000313" key="2">
    <source>
        <dbReference type="Proteomes" id="UP000178690"/>
    </source>
</evidence>
<dbReference type="InterPro" id="IPR036502">
    <property type="entry name" value="NiSOD_sf"/>
</dbReference>
<dbReference type="GO" id="GO:0016151">
    <property type="term" value="F:nickel cation binding"/>
    <property type="evidence" value="ECO:0007669"/>
    <property type="project" value="InterPro"/>
</dbReference>
<dbReference type="STRING" id="1802363.A2682_00555"/>
<dbReference type="Proteomes" id="UP000178690">
    <property type="component" value="Unassembled WGS sequence"/>
</dbReference>
<dbReference type="Gene3D" id="1.20.120.400">
    <property type="entry name" value="Nickel-containing superoxide dismutase"/>
    <property type="match status" value="1"/>
</dbReference>
<dbReference type="Pfam" id="PF09055">
    <property type="entry name" value="Sod_Ni"/>
    <property type="match status" value="1"/>
</dbReference>
<evidence type="ECO:0000313" key="1">
    <source>
        <dbReference type="EMBL" id="OHA48992.1"/>
    </source>
</evidence>
<comment type="caution">
    <text evidence="1">The sequence shown here is derived from an EMBL/GenBank/DDBJ whole genome shotgun (WGS) entry which is preliminary data.</text>
</comment>
<proteinExistence type="predicted"/>
<gene>
    <name evidence="1" type="ORF">A2682_00555</name>
</gene>
<dbReference type="GO" id="GO:0004784">
    <property type="term" value="F:superoxide dismutase activity"/>
    <property type="evidence" value="ECO:0007669"/>
    <property type="project" value="InterPro"/>
</dbReference>
<dbReference type="SUPFAM" id="SSF109770">
    <property type="entry name" value="Nickel-containing superoxide dismutase, NiSOD"/>
    <property type="match status" value="1"/>
</dbReference>
<dbReference type="EMBL" id="MHST01000014">
    <property type="protein sequence ID" value="OHA48992.1"/>
    <property type="molecule type" value="Genomic_DNA"/>
</dbReference>
<name>A0A1G2PN15_TERXR</name>
<dbReference type="AlphaFoldDB" id="A0A1G2PN15"/>
<sequence length="148" mass="16852">MFRSVLRTIDRIAPPERAFAHCDVPCGLYEADAMVLAADTVVKMIEKIQALPKDMPPSEDTRNAFVRMVWTKEEHARRCKEELLILWTDYFKPEHLAIFPELHDTFWKAAKLCSKVKQSVDMDAAKELRIAAGHIAEMLARAKGAAKK</sequence>
<dbReference type="NCBIfam" id="TIGR02753">
    <property type="entry name" value="sodN"/>
    <property type="match status" value="1"/>
</dbReference>
<organism evidence="1 2">
    <name type="scientific">Terrybacteria sp. (strain RIFCSPHIGHO2_01_FULL_58_15)</name>
    <dbReference type="NCBI Taxonomy" id="1802363"/>
    <lineage>
        <taxon>Bacteria</taxon>
        <taxon>Candidatus Terryibacteriota</taxon>
    </lineage>
</organism>
<dbReference type="InterPro" id="IPR014123">
    <property type="entry name" value="Superoxide_dismutase_Ni-type"/>
</dbReference>